<gene>
    <name evidence="2" type="ordered locus">BOV_0247</name>
</gene>
<keyword evidence="3" id="KW-1185">Reference proteome</keyword>
<sequence>MSLFLKIACVVVFAAVIIGAGKGYYAIASFFEGSFSMGFIVGFWFAVALVFVSSRLEARK</sequence>
<dbReference type="SMR" id="A0A0H3AS59"/>
<keyword evidence="1" id="KW-0472">Membrane</keyword>
<evidence type="ECO:0000313" key="3">
    <source>
        <dbReference type="Proteomes" id="UP000006383"/>
    </source>
</evidence>
<dbReference type="KEGG" id="bov:BOV_0247"/>
<keyword evidence="1" id="KW-1133">Transmembrane helix</keyword>
<evidence type="ECO:0000256" key="1">
    <source>
        <dbReference type="SAM" id="Phobius"/>
    </source>
</evidence>
<proteinExistence type="predicted"/>
<dbReference type="Proteomes" id="UP000006383">
    <property type="component" value="Chromosome I"/>
</dbReference>
<dbReference type="RefSeq" id="WP_002965510.1">
    <property type="nucleotide sequence ID" value="NC_009505.1"/>
</dbReference>
<evidence type="ECO:0000313" key="2">
    <source>
        <dbReference type="EMBL" id="ABQ61502.1"/>
    </source>
</evidence>
<dbReference type="GeneID" id="93017288"/>
<feature type="transmembrane region" description="Helical" evidence="1">
    <location>
        <begin position="7"/>
        <end position="27"/>
    </location>
</feature>
<feature type="transmembrane region" description="Helical" evidence="1">
    <location>
        <begin position="33"/>
        <end position="52"/>
    </location>
</feature>
<reference evidence="3" key="1">
    <citation type="journal article" date="2009" name="PLoS ONE">
        <title>Genome degradation in Brucella ovis corresponds with narrowing of its host range and tissue tropism.</title>
        <authorList>
            <person name="Tsolis R.M."/>
            <person name="Seshadri R."/>
            <person name="Santos R.L."/>
            <person name="Sangari F.J."/>
            <person name="Lobo J.M."/>
            <person name="de Jong M.F."/>
            <person name="Ren Q."/>
            <person name="Myers G."/>
            <person name="Brinkac L.M."/>
            <person name="Nelson W.C."/>
            <person name="Deboy R.T."/>
            <person name="Angiuoli S."/>
            <person name="Khouri H."/>
            <person name="Dimitrov G."/>
            <person name="Robinson J.R."/>
            <person name="Mulligan S."/>
            <person name="Walker R.L."/>
            <person name="Elzer P.E."/>
            <person name="Hassan K.A."/>
            <person name="Paulsen I.T."/>
        </authorList>
    </citation>
    <scope>NUCLEOTIDE SEQUENCE [LARGE SCALE GENOMIC DNA]</scope>
    <source>
        <strain evidence="3">ATCC 25840 / 63/290 / NCTC 10512</strain>
    </source>
</reference>
<dbReference type="EMBL" id="CP000708">
    <property type="protein sequence ID" value="ABQ61502.1"/>
    <property type="molecule type" value="Genomic_DNA"/>
</dbReference>
<keyword evidence="1" id="KW-0812">Transmembrane</keyword>
<name>A0A0H3AS59_BRUO2</name>
<accession>A0A0H3AS59</accession>
<protein>
    <submittedName>
        <fullName evidence="2">Uncharacterized protein</fullName>
    </submittedName>
</protein>
<organism evidence="2 3">
    <name type="scientific">Brucella ovis (strain ATCC 25840 / 63/290 / NCTC 10512)</name>
    <dbReference type="NCBI Taxonomy" id="444178"/>
    <lineage>
        <taxon>Bacteria</taxon>
        <taxon>Pseudomonadati</taxon>
        <taxon>Pseudomonadota</taxon>
        <taxon>Alphaproteobacteria</taxon>
        <taxon>Hyphomicrobiales</taxon>
        <taxon>Brucellaceae</taxon>
        <taxon>Brucella/Ochrobactrum group</taxon>
        <taxon>Brucella</taxon>
    </lineage>
</organism>
<dbReference type="HOGENOM" id="CLU_3023067_0_0_5"/>
<dbReference type="AlphaFoldDB" id="A0A0H3AS59"/>